<accession>A0ABT0B978</accession>
<name>A0ABT0B978_9SPHN</name>
<dbReference type="CDD" id="cd04301">
    <property type="entry name" value="NAT_SF"/>
    <property type="match status" value="1"/>
</dbReference>
<dbReference type="Gene3D" id="3.40.630.30">
    <property type="match status" value="1"/>
</dbReference>
<gene>
    <name evidence="4" type="ORF">MTR62_02340</name>
</gene>
<dbReference type="PANTHER" id="PTHR43877">
    <property type="entry name" value="AMINOALKYLPHOSPHONATE N-ACETYLTRANSFERASE-RELATED-RELATED"/>
    <property type="match status" value="1"/>
</dbReference>
<dbReference type="RefSeq" id="WP_244016672.1">
    <property type="nucleotide sequence ID" value="NZ_JALHLF010000004.1"/>
</dbReference>
<dbReference type="EMBL" id="JALHLF010000004">
    <property type="protein sequence ID" value="MCJ2181553.1"/>
    <property type="molecule type" value="Genomic_DNA"/>
</dbReference>
<evidence type="ECO:0000256" key="2">
    <source>
        <dbReference type="ARBA" id="ARBA00023315"/>
    </source>
</evidence>
<keyword evidence="5" id="KW-1185">Reference proteome</keyword>
<evidence type="ECO:0000313" key="4">
    <source>
        <dbReference type="EMBL" id="MCJ2181553.1"/>
    </source>
</evidence>
<dbReference type="Proteomes" id="UP001162881">
    <property type="component" value="Unassembled WGS sequence"/>
</dbReference>
<keyword evidence="1" id="KW-0808">Transferase</keyword>
<evidence type="ECO:0000259" key="3">
    <source>
        <dbReference type="PROSITE" id="PS51186"/>
    </source>
</evidence>
<sequence length="154" mass="17145">MSGYAIREDDLTGGEILALLQFHLDEMHRWSPPESVHAMPAERLRQSDVTFFSAWDGEALAGCGAIKRLDPRHGEIKAMRVAPAYRGKGAGRVILLHLLGEARARGFARVSLETGRPEAFVPAQRLYRAHGFVECAPFADYARNDFSMCMTLEL</sequence>
<dbReference type="PANTHER" id="PTHR43877:SF5">
    <property type="entry name" value="BLL8307 PROTEIN"/>
    <property type="match status" value="1"/>
</dbReference>
<organism evidence="4 5">
    <name type="scientific">Novosphingobium organovorum</name>
    <dbReference type="NCBI Taxonomy" id="2930092"/>
    <lineage>
        <taxon>Bacteria</taxon>
        <taxon>Pseudomonadati</taxon>
        <taxon>Pseudomonadota</taxon>
        <taxon>Alphaproteobacteria</taxon>
        <taxon>Sphingomonadales</taxon>
        <taxon>Sphingomonadaceae</taxon>
        <taxon>Novosphingobium</taxon>
    </lineage>
</organism>
<keyword evidence="2" id="KW-0012">Acyltransferase</keyword>
<dbReference type="PROSITE" id="PS51186">
    <property type="entry name" value="GNAT"/>
    <property type="match status" value="1"/>
</dbReference>
<evidence type="ECO:0000313" key="5">
    <source>
        <dbReference type="Proteomes" id="UP001162881"/>
    </source>
</evidence>
<dbReference type="InterPro" id="IPR016181">
    <property type="entry name" value="Acyl_CoA_acyltransferase"/>
</dbReference>
<proteinExistence type="predicted"/>
<evidence type="ECO:0000256" key="1">
    <source>
        <dbReference type="ARBA" id="ARBA00022679"/>
    </source>
</evidence>
<dbReference type="InterPro" id="IPR000182">
    <property type="entry name" value="GNAT_dom"/>
</dbReference>
<reference evidence="4" key="1">
    <citation type="submission" date="2022-03" db="EMBL/GenBank/DDBJ databases">
        <title>Identification of a novel bacterium isolated from mangrove sediments.</title>
        <authorList>
            <person name="Pan X."/>
        </authorList>
    </citation>
    <scope>NUCLEOTIDE SEQUENCE</scope>
    <source>
        <strain evidence="4">B1949</strain>
    </source>
</reference>
<feature type="domain" description="N-acetyltransferase" evidence="3">
    <location>
        <begin position="6"/>
        <end position="153"/>
    </location>
</feature>
<dbReference type="SUPFAM" id="SSF55729">
    <property type="entry name" value="Acyl-CoA N-acyltransferases (Nat)"/>
    <property type="match status" value="1"/>
</dbReference>
<dbReference type="InterPro" id="IPR050832">
    <property type="entry name" value="Bact_Acetyltransf"/>
</dbReference>
<protein>
    <submittedName>
        <fullName evidence="4">GNAT family N-acetyltransferase</fullName>
    </submittedName>
</protein>
<comment type="caution">
    <text evidence="4">The sequence shown here is derived from an EMBL/GenBank/DDBJ whole genome shotgun (WGS) entry which is preliminary data.</text>
</comment>
<dbReference type="Pfam" id="PF00583">
    <property type="entry name" value="Acetyltransf_1"/>
    <property type="match status" value="1"/>
</dbReference>